<dbReference type="PANTHER" id="PTHR37706:SF2">
    <property type="entry name" value="TRANSMEMBRANE PROTEIN"/>
    <property type="match status" value="1"/>
</dbReference>
<protein>
    <submittedName>
        <fullName evidence="3">Uncharacterized protein</fullName>
    </submittedName>
</protein>
<feature type="region of interest" description="Disordered" evidence="1">
    <location>
        <begin position="57"/>
        <end position="85"/>
    </location>
</feature>
<dbReference type="EMBL" id="WRXP01000543">
    <property type="protein sequence ID" value="KAF1002723.1"/>
    <property type="molecule type" value="Genomic_DNA"/>
</dbReference>
<keyword evidence="2" id="KW-0812">Transmembrane</keyword>
<proteinExistence type="predicted"/>
<keyword evidence="4" id="KW-1185">Reference proteome</keyword>
<sequence length="131" mass="14344">MELVFSPPKIPAFLPTCSSYNNHNKLIILPNTALTNFTVSTSSCIATNFIHGSNLKSWSGTSRAASPSPPSPPDPDKLPTPPQGVPMTLSRFKDVAQVFVGVLFWMGVFFWASAWDGRDNGKSDKGSRFRR</sequence>
<feature type="compositionally biased region" description="Pro residues" evidence="1">
    <location>
        <begin position="67"/>
        <end position="84"/>
    </location>
</feature>
<name>A0A6L5BBL2_APIGR</name>
<keyword evidence="2" id="KW-1133">Transmembrane helix</keyword>
<dbReference type="AlphaFoldDB" id="A0A6L5BBL2"/>
<reference evidence="3" key="1">
    <citation type="submission" date="2020-01" db="EMBL/GenBank/DDBJ databases">
        <title>The Celery Genome Sequence Reveals Sequential Paleo-tetraploidization, Resistance Gene Elimination, Karyotype Evolution, and Functional Innovation in Apiales.</title>
        <authorList>
            <person name="Song X."/>
        </authorList>
    </citation>
    <scope>NUCLEOTIDE SEQUENCE</scope>
    <source>
        <tissue evidence="3">Leaf</tissue>
    </source>
</reference>
<organism evidence="3 4">
    <name type="scientific">Apium graveolens</name>
    <name type="common">Celery</name>
    <dbReference type="NCBI Taxonomy" id="4045"/>
    <lineage>
        <taxon>Eukaryota</taxon>
        <taxon>Viridiplantae</taxon>
        <taxon>Streptophyta</taxon>
        <taxon>Embryophyta</taxon>
        <taxon>Tracheophyta</taxon>
        <taxon>Spermatophyta</taxon>
        <taxon>Magnoliopsida</taxon>
        <taxon>eudicotyledons</taxon>
        <taxon>Gunneridae</taxon>
        <taxon>Pentapetalae</taxon>
        <taxon>asterids</taxon>
        <taxon>campanulids</taxon>
        <taxon>Apiales</taxon>
        <taxon>Apiaceae</taxon>
        <taxon>Apioideae</taxon>
        <taxon>apioid superclade</taxon>
        <taxon>Apieae</taxon>
        <taxon>Apium</taxon>
    </lineage>
</organism>
<evidence type="ECO:0000313" key="3">
    <source>
        <dbReference type="EMBL" id="KAF1002723.1"/>
    </source>
</evidence>
<evidence type="ECO:0000256" key="2">
    <source>
        <dbReference type="SAM" id="Phobius"/>
    </source>
</evidence>
<feature type="transmembrane region" description="Helical" evidence="2">
    <location>
        <begin position="95"/>
        <end position="115"/>
    </location>
</feature>
<gene>
    <name evidence="3" type="ORF">AG4045_019567</name>
</gene>
<dbReference type="Proteomes" id="UP000593563">
    <property type="component" value="Unassembled WGS sequence"/>
</dbReference>
<evidence type="ECO:0000313" key="4">
    <source>
        <dbReference type="Proteomes" id="UP000593563"/>
    </source>
</evidence>
<accession>A0A6L5BBL2</accession>
<keyword evidence="2" id="KW-0472">Membrane</keyword>
<dbReference type="PANTHER" id="PTHR37706">
    <property type="entry name" value="TRANSMEMBRANE PROTEIN"/>
    <property type="match status" value="1"/>
</dbReference>
<comment type="caution">
    <text evidence="3">The sequence shown here is derived from an EMBL/GenBank/DDBJ whole genome shotgun (WGS) entry which is preliminary data.</text>
</comment>
<evidence type="ECO:0000256" key="1">
    <source>
        <dbReference type="SAM" id="MobiDB-lite"/>
    </source>
</evidence>